<sequence>MEETEREEEAEAYKIVLKNCYFYHNSEPLPKKPWCLKTPNLASQLIQDLLEESKYDHKRFAKKCAKTLVDFKNMQLQEKIKQASLMRESVDIMKQMKNISKMLASVTSADIKVQKAQSTRGPIIIHVNANNNIERLEEGDKHTLVVDYLGFIELKFILDDEDSSYPEIGEYKVFFQQIIEETHYLKAMEKPELESTVCKKGKDYEIIIHFILKLSRENRLEILKSKYDLIEPILKNKSDTWITFLAFQDNLSIKFDESSEEFESLISESKARDTCCEGCIVL</sequence>
<protein>
    <submittedName>
        <fullName evidence="1">Uncharacterized protein</fullName>
    </submittedName>
</protein>
<evidence type="ECO:0000313" key="3">
    <source>
        <dbReference type="Proteomes" id="UP000187209"/>
    </source>
</evidence>
<dbReference type="EMBL" id="MPUH01000267">
    <property type="protein sequence ID" value="OMJ84483.1"/>
    <property type="molecule type" value="Genomic_DNA"/>
</dbReference>
<accession>A0A1R2C420</accession>
<dbReference type="Proteomes" id="UP000187209">
    <property type="component" value="Unassembled WGS sequence"/>
</dbReference>
<proteinExistence type="predicted"/>
<reference evidence="1 3" key="1">
    <citation type="submission" date="2016-11" db="EMBL/GenBank/DDBJ databases">
        <title>The macronuclear genome of Stentor coeruleus: a giant cell with tiny introns.</title>
        <authorList>
            <person name="Slabodnick M."/>
            <person name="Ruby J.G."/>
            <person name="Reiff S.B."/>
            <person name="Swart E.C."/>
            <person name="Gosai S."/>
            <person name="Prabakaran S."/>
            <person name="Witkowska E."/>
            <person name="Larue G.E."/>
            <person name="Fisher S."/>
            <person name="Freeman R.M."/>
            <person name="Gunawardena J."/>
            <person name="Chu W."/>
            <person name="Stover N.A."/>
            <person name="Gregory B.D."/>
            <person name="Nowacki M."/>
            <person name="Derisi J."/>
            <person name="Roy S.W."/>
            <person name="Marshall W.F."/>
            <person name="Sood P."/>
        </authorList>
    </citation>
    <scope>NUCLEOTIDE SEQUENCE [LARGE SCALE GENOMIC DNA]</scope>
    <source>
        <strain evidence="1">WM001</strain>
    </source>
</reference>
<dbReference type="EMBL" id="MPUH01000294">
    <property type="protein sequence ID" value="OMJ83719.1"/>
    <property type="molecule type" value="Genomic_DNA"/>
</dbReference>
<gene>
    <name evidence="2" type="ORF">SteCoe_14368</name>
    <name evidence="1" type="ORF">SteCoe_15328</name>
</gene>
<dbReference type="OrthoDB" id="324923at2759"/>
<evidence type="ECO:0000313" key="2">
    <source>
        <dbReference type="EMBL" id="OMJ84483.1"/>
    </source>
</evidence>
<organism evidence="1 3">
    <name type="scientific">Stentor coeruleus</name>
    <dbReference type="NCBI Taxonomy" id="5963"/>
    <lineage>
        <taxon>Eukaryota</taxon>
        <taxon>Sar</taxon>
        <taxon>Alveolata</taxon>
        <taxon>Ciliophora</taxon>
        <taxon>Postciliodesmatophora</taxon>
        <taxon>Heterotrichea</taxon>
        <taxon>Heterotrichida</taxon>
        <taxon>Stentoridae</taxon>
        <taxon>Stentor</taxon>
    </lineage>
</organism>
<name>A0A1R2C420_9CILI</name>
<keyword evidence="3" id="KW-1185">Reference proteome</keyword>
<comment type="caution">
    <text evidence="1">The sequence shown here is derived from an EMBL/GenBank/DDBJ whole genome shotgun (WGS) entry which is preliminary data.</text>
</comment>
<evidence type="ECO:0000313" key="1">
    <source>
        <dbReference type="EMBL" id="OMJ83719.1"/>
    </source>
</evidence>
<dbReference type="AlphaFoldDB" id="A0A1R2C420"/>